<evidence type="ECO:0000256" key="8">
    <source>
        <dbReference type="ARBA" id="ARBA00022801"/>
    </source>
</evidence>
<feature type="active site" evidence="13">
    <location>
        <position position="169"/>
    </location>
</feature>
<sequence length="431" mass="46294">MRNETQRFLSGRLLGGVAAALIALTVTAPVAQAQQQQPKPPAQKAAPAAKPAQGAKPPTQTPPPPPAPTVNAKGWPIIETTGTHALLLDANTGTILMEKNADQRMYPSSMTKMLTTHIVFEKLKKGDLKLSDEFPISEKAWRMGGSKMFIDVGSRVTVQDLLHGAVIASGNDACVALAEGISGSEEAFADEMNRHAKAIGMTDTHFRNSSGWPDPDHWTTAHDLAVLALSTIRNFPEYYPMYAQREFTFNNIKQGNRNPLLYDLPGADGLKTGHTEVAGYGLTGSAVRDGRRLVLVVNGLKSMKDRAQETARLMEWGFREFDAYLLGKPGDTLTDVPVWLGTQPTVAVTVKDSAYVTLPRRLRKDMVATAKFDGPVEAPVLKGQAVGKLVVSAPGADAIEIPLVAAADVPELGLFGRVGAAMRHYLLGSAQ</sequence>
<evidence type="ECO:0000256" key="12">
    <source>
        <dbReference type="ARBA" id="ARBA00034000"/>
    </source>
</evidence>
<dbReference type="InterPro" id="IPR018044">
    <property type="entry name" value="Peptidase_S11"/>
</dbReference>
<keyword evidence="9" id="KW-0133">Cell shape</keyword>
<evidence type="ECO:0000256" key="9">
    <source>
        <dbReference type="ARBA" id="ARBA00022960"/>
    </source>
</evidence>
<comment type="similarity">
    <text evidence="3 15">Belongs to the peptidase S11 family.</text>
</comment>
<evidence type="ECO:0000256" key="2">
    <source>
        <dbReference type="ARBA" id="ARBA00004752"/>
    </source>
</evidence>
<dbReference type="Gene3D" id="2.60.410.10">
    <property type="entry name" value="D-Ala-D-Ala carboxypeptidase, C-terminal domain"/>
    <property type="match status" value="1"/>
</dbReference>
<feature type="chain" id="PRO_5012693998" description="serine-type D-Ala-D-Ala carboxypeptidase" evidence="17">
    <location>
        <begin position="34"/>
        <end position="431"/>
    </location>
</feature>
<keyword evidence="11" id="KW-0961">Cell wall biogenesis/degradation</keyword>
<feature type="active site" description="Proton acceptor" evidence="13">
    <location>
        <position position="112"/>
    </location>
</feature>
<feature type="domain" description="Peptidase S11 D-Ala-D-Ala carboxypeptidase A C-terminal" evidence="18">
    <location>
        <begin position="321"/>
        <end position="411"/>
    </location>
</feature>
<dbReference type="Proteomes" id="UP000216361">
    <property type="component" value="Unassembled WGS sequence"/>
</dbReference>
<dbReference type="OrthoDB" id="9795979at2"/>
<dbReference type="GO" id="GO:0071555">
    <property type="term" value="P:cell wall organization"/>
    <property type="evidence" value="ECO:0007669"/>
    <property type="project" value="UniProtKB-KW"/>
</dbReference>
<comment type="catalytic activity">
    <reaction evidence="12">
        <text>Preferential cleavage: (Ac)2-L-Lys-D-Ala-|-D-Ala. Also transpeptidation of peptidyl-alanyl moieties that are N-acyl substituents of D-alanine.</text>
        <dbReference type="EC" id="3.4.16.4"/>
    </reaction>
</comment>
<evidence type="ECO:0000259" key="18">
    <source>
        <dbReference type="SMART" id="SM00936"/>
    </source>
</evidence>
<dbReference type="EMBL" id="NOXS01000032">
    <property type="protein sequence ID" value="OYQ18986.1"/>
    <property type="molecule type" value="Genomic_DNA"/>
</dbReference>
<keyword evidence="6" id="KW-0645">Protease</keyword>
<evidence type="ECO:0000256" key="17">
    <source>
        <dbReference type="SAM" id="SignalP"/>
    </source>
</evidence>
<evidence type="ECO:0000256" key="6">
    <source>
        <dbReference type="ARBA" id="ARBA00022670"/>
    </source>
</evidence>
<feature type="signal peptide" evidence="17">
    <location>
        <begin position="1"/>
        <end position="33"/>
    </location>
</feature>
<feature type="compositionally biased region" description="Low complexity" evidence="16">
    <location>
        <begin position="30"/>
        <end position="58"/>
    </location>
</feature>
<dbReference type="Gene3D" id="3.40.710.10">
    <property type="entry name" value="DD-peptidase/beta-lactamase superfamily"/>
    <property type="match status" value="1"/>
</dbReference>
<evidence type="ECO:0000256" key="15">
    <source>
        <dbReference type="RuleBase" id="RU004016"/>
    </source>
</evidence>
<dbReference type="GO" id="GO:0009252">
    <property type="term" value="P:peptidoglycan biosynthetic process"/>
    <property type="evidence" value="ECO:0007669"/>
    <property type="project" value="UniProtKB-UniPathway"/>
</dbReference>
<evidence type="ECO:0000256" key="13">
    <source>
        <dbReference type="PIRSR" id="PIRSR618044-1"/>
    </source>
</evidence>
<keyword evidence="20" id="KW-1185">Reference proteome</keyword>
<dbReference type="SMART" id="SM00936">
    <property type="entry name" value="PBP5_C"/>
    <property type="match status" value="1"/>
</dbReference>
<evidence type="ECO:0000256" key="11">
    <source>
        <dbReference type="ARBA" id="ARBA00023316"/>
    </source>
</evidence>
<evidence type="ECO:0000256" key="7">
    <source>
        <dbReference type="ARBA" id="ARBA00022729"/>
    </source>
</evidence>
<evidence type="ECO:0000313" key="20">
    <source>
        <dbReference type="Proteomes" id="UP000216361"/>
    </source>
</evidence>
<dbReference type="Pfam" id="PF00768">
    <property type="entry name" value="Peptidase_S11"/>
    <property type="match status" value="1"/>
</dbReference>
<dbReference type="InterPro" id="IPR037167">
    <property type="entry name" value="Peptidase_S11_C_sf"/>
</dbReference>
<evidence type="ECO:0000256" key="3">
    <source>
        <dbReference type="ARBA" id="ARBA00007164"/>
    </source>
</evidence>
<evidence type="ECO:0000313" key="19">
    <source>
        <dbReference type="EMBL" id="OYQ18986.1"/>
    </source>
</evidence>
<dbReference type="InterPro" id="IPR012338">
    <property type="entry name" value="Beta-lactam/transpept-like"/>
</dbReference>
<dbReference type="GO" id="GO:0006508">
    <property type="term" value="P:proteolysis"/>
    <property type="evidence" value="ECO:0007669"/>
    <property type="project" value="UniProtKB-KW"/>
</dbReference>
<dbReference type="SUPFAM" id="SSF69189">
    <property type="entry name" value="Penicillin-binding protein associated domain"/>
    <property type="match status" value="1"/>
</dbReference>
<dbReference type="PANTHER" id="PTHR21581">
    <property type="entry name" value="D-ALANYL-D-ALANINE CARBOXYPEPTIDASE"/>
    <property type="match status" value="1"/>
</dbReference>
<dbReference type="UniPathway" id="UPA00219"/>
<keyword evidence="8" id="KW-0378">Hydrolase</keyword>
<evidence type="ECO:0000256" key="10">
    <source>
        <dbReference type="ARBA" id="ARBA00022984"/>
    </source>
</evidence>
<dbReference type="GO" id="GO:0009002">
    <property type="term" value="F:serine-type D-Ala-D-Ala carboxypeptidase activity"/>
    <property type="evidence" value="ECO:0007669"/>
    <property type="project" value="UniProtKB-EC"/>
</dbReference>
<feature type="binding site" evidence="14">
    <location>
        <position position="271"/>
    </location>
    <ligand>
        <name>substrate</name>
    </ligand>
</feature>
<accession>A0A255XPS0</accession>
<feature type="active site" description="Acyl-ester intermediate" evidence="13">
    <location>
        <position position="109"/>
    </location>
</feature>
<comment type="pathway">
    <text evidence="2">Cell wall biogenesis; peptidoglycan biosynthesis.</text>
</comment>
<reference evidence="19 20" key="1">
    <citation type="submission" date="2017-07" db="EMBL/GenBank/DDBJ databases">
        <title>Elstera cyanobacteriorum sp. nov., a novel bacterium isolated from cyanobacterial aggregates in a eutrophic lake.</title>
        <authorList>
            <person name="Cai H."/>
        </authorList>
    </citation>
    <scope>NUCLEOTIDE SEQUENCE [LARGE SCALE GENOMIC DNA]</scope>
    <source>
        <strain evidence="19 20">TH019</strain>
    </source>
</reference>
<dbReference type="InterPro" id="IPR001967">
    <property type="entry name" value="Peptidase_S11_N"/>
</dbReference>
<evidence type="ECO:0000256" key="14">
    <source>
        <dbReference type="PIRSR" id="PIRSR618044-2"/>
    </source>
</evidence>
<dbReference type="InterPro" id="IPR015956">
    <property type="entry name" value="Peniciliin-bd_prot_C_sf"/>
</dbReference>
<evidence type="ECO:0000256" key="4">
    <source>
        <dbReference type="ARBA" id="ARBA00012448"/>
    </source>
</evidence>
<evidence type="ECO:0000256" key="16">
    <source>
        <dbReference type="SAM" id="MobiDB-lite"/>
    </source>
</evidence>
<evidence type="ECO:0000256" key="5">
    <source>
        <dbReference type="ARBA" id="ARBA00022645"/>
    </source>
</evidence>
<dbReference type="PANTHER" id="PTHR21581:SF6">
    <property type="entry name" value="TRAFFICKING PROTEIN PARTICLE COMPLEX SUBUNIT 12"/>
    <property type="match status" value="1"/>
</dbReference>
<protein>
    <recommendedName>
        <fullName evidence="4">serine-type D-Ala-D-Ala carboxypeptidase</fullName>
        <ecNumber evidence="4">3.4.16.4</ecNumber>
    </recommendedName>
</protein>
<evidence type="ECO:0000256" key="1">
    <source>
        <dbReference type="ARBA" id="ARBA00003217"/>
    </source>
</evidence>
<feature type="compositionally biased region" description="Pro residues" evidence="16">
    <location>
        <begin position="59"/>
        <end position="68"/>
    </location>
</feature>
<gene>
    <name evidence="19" type="ORF">CHR90_09890</name>
</gene>
<proteinExistence type="inferred from homology"/>
<keyword evidence="10" id="KW-0573">Peptidoglycan synthesis</keyword>
<dbReference type="Pfam" id="PF07943">
    <property type="entry name" value="PBP5_C"/>
    <property type="match status" value="1"/>
</dbReference>
<keyword evidence="7 17" id="KW-0732">Signal</keyword>
<organism evidence="19 20">
    <name type="scientific">Elstera cyanobacteriorum</name>
    <dbReference type="NCBI Taxonomy" id="2022747"/>
    <lineage>
        <taxon>Bacteria</taxon>
        <taxon>Pseudomonadati</taxon>
        <taxon>Pseudomonadota</taxon>
        <taxon>Alphaproteobacteria</taxon>
        <taxon>Rhodospirillales</taxon>
        <taxon>Rhodospirillaceae</taxon>
        <taxon>Elstera</taxon>
    </lineage>
</organism>
<comment type="caution">
    <text evidence="19">The sequence shown here is derived from an EMBL/GenBank/DDBJ whole genome shotgun (WGS) entry which is preliminary data.</text>
</comment>
<dbReference type="GO" id="GO:0008360">
    <property type="term" value="P:regulation of cell shape"/>
    <property type="evidence" value="ECO:0007669"/>
    <property type="project" value="UniProtKB-KW"/>
</dbReference>
<dbReference type="SUPFAM" id="SSF56601">
    <property type="entry name" value="beta-lactamase/transpeptidase-like"/>
    <property type="match status" value="1"/>
</dbReference>
<name>A0A255XPS0_9PROT</name>
<keyword evidence="5" id="KW-0121">Carboxypeptidase</keyword>
<dbReference type="PRINTS" id="PR00725">
    <property type="entry name" value="DADACBPTASE1"/>
</dbReference>
<dbReference type="AlphaFoldDB" id="A0A255XPS0"/>
<feature type="region of interest" description="Disordered" evidence="16">
    <location>
        <begin position="30"/>
        <end position="74"/>
    </location>
</feature>
<dbReference type="EC" id="3.4.16.4" evidence="4"/>
<dbReference type="InterPro" id="IPR012907">
    <property type="entry name" value="Peptidase_S11_C"/>
</dbReference>
<comment type="function">
    <text evidence="1">Removes C-terminal D-alanyl residues from sugar-peptide cell wall precursors.</text>
</comment>